<evidence type="ECO:0000313" key="7">
    <source>
        <dbReference type="Proteomes" id="UP000515511"/>
    </source>
</evidence>
<feature type="region of interest" description="Disordered" evidence="4">
    <location>
        <begin position="1"/>
        <end position="45"/>
    </location>
</feature>
<gene>
    <name evidence="6" type="ORF">F1C12_00370</name>
</gene>
<dbReference type="GO" id="GO:0032259">
    <property type="term" value="P:methylation"/>
    <property type="evidence" value="ECO:0007669"/>
    <property type="project" value="UniProtKB-KW"/>
</dbReference>
<evidence type="ECO:0000256" key="1">
    <source>
        <dbReference type="ARBA" id="ARBA00008361"/>
    </source>
</evidence>
<sequence>MAVKSSGTPECSHGPPTSPGRPRRRGLKIPRTARSRVAGMRERREREAHARAFDRAAEVYDAARPDYPADAVAWLTEGVTGPVIDLGAGTGKLTQALVGSGFDVIAVDPSPQMLGVLASRVPEADARSGAGESIPVPDSSAGLVVAAQAWHWVDRERAVPEVARVLRPGGRIGLVWNDRDESVDWVRELGELMGAGEAHFGEEGEPAVGAPFGELERHDVHWVQALTLDGLLDLARSRSYFITKDPDAQAAVIASLRRLHAEHPELAGTERIELPYVTRCYRATLG</sequence>
<keyword evidence="2 6" id="KW-0489">Methyltransferase</keyword>
<dbReference type="Gene3D" id="3.40.50.150">
    <property type="entry name" value="Vaccinia Virus protein VP39"/>
    <property type="match status" value="1"/>
</dbReference>
<dbReference type="PANTHER" id="PTHR44942">
    <property type="entry name" value="METHYLTRANSF_11 DOMAIN-CONTAINING PROTEIN"/>
    <property type="match status" value="1"/>
</dbReference>
<evidence type="ECO:0000256" key="3">
    <source>
        <dbReference type="ARBA" id="ARBA00022679"/>
    </source>
</evidence>
<reference evidence="7" key="1">
    <citation type="submission" date="2019-09" db="EMBL/GenBank/DDBJ databases">
        <title>Antimicrobial potential of Antarctic Bacteria.</title>
        <authorList>
            <person name="Benaud N."/>
            <person name="Edwards R.J."/>
            <person name="Ferrari B.C."/>
        </authorList>
    </citation>
    <scope>NUCLEOTIDE SEQUENCE [LARGE SCALE GENOMIC DNA]</scope>
    <source>
        <strain evidence="7">INR9</strain>
    </source>
</reference>
<dbReference type="InterPro" id="IPR013216">
    <property type="entry name" value="Methyltransf_11"/>
</dbReference>
<dbReference type="AlphaFoldDB" id="A0A7G6Y5I3"/>
<dbReference type="Pfam" id="PF08241">
    <property type="entry name" value="Methyltransf_11"/>
    <property type="match status" value="1"/>
</dbReference>
<dbReference type="GO" id="GO:0008757">
    <property type="term" value="F:S-adenosylmethionine-dependent methyltransferase activity"/>
    <property type="evidence" value="ECO:0007669"/>
    <property type="project" value="InterPro"/>
</dbReference>
<dbReference type="PANTHER" id="PTHR44942:SF4">
    <property type="entry name" value="METHYLTRANSFERASE TYPE 11 DOMAIN-CONTAINING PROTEIN"/>
    <property type="match status" value="1"/>
</dbReference>
<accession>A0A7G6Y5I3</accession>
<evidence type="ECO:0000259" key="5">
    <source>
        <dbReference type="Pfam" id="PF08241"/>
    </source>
</evidence>
<comment type="similarity">
    <text evidence="1">Belongs to the methyltransferase superfamily.</text>
</comment>
<dbReference type="KEGG" id="lse:F1C12_00370"/>
<evidence type="ECO:0000313" key="6">
    <source>
        <dbReference type="EMBL" id="QNE33748.1"/>
    </source>
</evidence>
<dbReference type="CDD" id="cd02440">
    <property type="entry name" value="AdoMet_MTases"/>
    <property type="match status" value="1"/>
</dbReference>
<name>A0A7G6Y5I3_9MICO</name>
<feature type="domain" description="Methyltransferase type 11" evidence="5">
    <location>
        <begin position="85"/>
        <end position="172"/>
    </location>
</feature>
<dbReference type="SUPFAM" id="SSF53335">
    <property type="entry name" value="S-adenosyl-L-methionine-dependent methyltransferases"/>
    <property type="match status" value="1"/>
</dbReference>
<organism evidence="6 7">
    <name type="scientific">Leifsonia shinshuensis</name>
    <dbReference type="NCBI Taxonomy" id="150026"/>
    <lineage>
        <taxon>Bacteria</taxon>
        <taxon>Bacillati</taxon>
        <taxon>Actinomycetota</taxon>
        <taxon>Actinomycetes</taxon>
        <taxon>Micrococcales</taxon>
        <taxon>Microbacteriaceae</taxon>
        <taxon>Leifsonia</taxon>
    </lineage>
</organism>
<evidence type="ECO:0000256" key="2">
    <source>
        <dbReference type="ARBA" id="ARBA00022603"/>
    </source>
</evidence>
<dbReference type="Proteomes" id="UP000515511">
    <property type="component" value="Chromosome"/>
</dbReference>
<dbReference type="InterPro" id="IPR051052">
    <property type="entry name" value="Diverse_substrate_MTase"/>
</dbReference>
<protein>
    <submittedName>
        <fullName evidence="6">Class I SAM-dependent methyltransferase</fullName>
    </submittedName>
</protein>
<evidence type="ECO:0000256" key="4">
    <source>
        <dbReference type="SAM" id="MobiDB-lite"/>
    </source>
</evidence>
<feature type="compositionally biased region" description="Basic residues" evidence="4">
    <location>
        <begin position="21"/>
        <end position="34"/>
    </location>
</feature>
<dbReference type="EMBL" id="CP043641">
    <property type="protein sequence ID" value="QNE33748.1"/>
    <property type="molecule type" value="Genomic_DNA"/>
</dbReference>
<proteinExistence type="inferred from homology"/>
<dbReference type="InterPro" id="IPR029063">
    <property type="entry name" value="SAM-dependent_MTases_sf"/>
</dbReference>
<keyword evidence="3 6" id="KW-0808">Transferase</keyword>